<dbReference type="EC" id="3.6.1.13" evidence="4"/>
<dbReference type="InterPro" id="IPR015797">
    <property type="entry name" value="NUDIX_hydrolase-like_dom_sf"/>
</dbReference>
<dbReference type="PANTHER" id="PTHR11839:SF18">
    <property type="entry name" value="NUDIX HYDROLASE DOMAIN-CONTAINING PROTEIN"/>
    <property type="match status" value="1"/>
</dbReference>
<dbReference type="PROSITE" id="PS00893">
    <property type="entry name" value="NUDIX_BOX"/>
    <property type="match status" value="1"/>
</dbReference>
<dbReference type="EMBL" id="UOFY01000057">
    <property type="protein sequence ID" value="VAX10913.1"/>
    <property type="molecule type" value="Genomic_DNA"/>
</dbReference>
<sequence length="170" mass="19090">MNLKNNYFDGQIIQAGAEQVKLPDGRTMLMDVVRHPGGSAIVAVNDQQQVCLLHQYRGVMDEWIWELPAGKIDNQEAPLKTAHRELKEEAGLVANNWQELGLSISSPGVFTEKVWLYLARDLSDCGQQLEEHEILKLHWLDFNEAMERAQSGKISDAKTVVGLLRAANII</sequence>
<dbReference type="GO" id="GO:0047631">
    <property type="term" value="F:ADP-ribose diphosphatase activity"/>
    <property type="evidence" value="ECO:0007669"/>
    <property type="project" value="UniProtKB-EC"/>
</dbReference>
<organism evidence="4">
    <name type="scientific">hydrothermal vent metagenome</name>
    <dbReference type="NCBI Taxonomy" id="652676"/>
    <lineage>
        <taxon>unclassified sequences</taxon>
        <taxon>metagenomes</taxon>
        <taxon>ecological metagenomes</taxon>
    </lineage>
</organism>
<evidence type="ECO:0000256" key="1">
    <source>
        <dbReference type="ARBA" id="ARBA00001946"/>
    </source>
</evidence>
<protein>
    <submittedName>
        <fullName evidence="4">ADP-ribose pyrophosphatase</fullName>
        <ecNumber evidence="4">3.6.1.13</ecNumber>
    </submittedName>
</protein>
<comment type="cofactor">
    <cofactor evidence="1">
        <name>Mg(2+)</name>
        <dbReference type="ChEBI" id="CHEBI:18420"/>
    </cofactor>
</comment>
<dbReference type="CDD" id="cd03424">
    <property type="entry name" value="NUDIX_ADPRase_Nudt5_UGPPase_Nudt14"/>
    <property type="match status" value="1"/>
</dbReference>
<dbReference type="InterPro" id="IPR020084">
    <property type="entry name" value="NUDIX_hydrolase_CS"/>
</dbReference>
<dbReference type="InterPro" id="IPR000086">
    <property type="entry name" value="NUDIX_hydrolase_dom"/>
</dbReference>
<reference evidence="4" key="1">
    <citation type="submission" date="2018-06" db="EMBL/GenBank/DDBJ databases">
        <authorList>
            <person name="Zhirakovskaya E."/>
        </authorList>
    </citation>
    <scope>NUCLEOTIDE SEQUENCE</scope>
</reference>
<dbReference type="SUPFAM" id="SSF55811">
    <property type="entry name" value="Nudix"/>
    <property type="match status" value="1"/>
</dbReference>
<keyword evidence="2 4" id="KW-0378">Hydrolase</keyword>
<dbReference type="GO" id="GO:0019693">
    <property type="term" value="P:ribose phosphate metabolic process"/>
    <property type="evidence" value="ECO:0007669"/>
    <property type="project" value="TreeGrafter"/>
</dbReference>
<feature type="domain" description="Nudix hydrolase" evidence="3">
    <location>
        <begin position="33"/>
        <end position="162"/>
    </location>
</feature>
<dbReference type="PROSITE" id="PS51462">
    <property type="entry name" value="NUDIX"/>
    <property type="match status" value="1"/>
</dbReference>
<dbReference type="Gene3D" id="3.90.79.10">
    <property type="entry name" value="Nucleoside Triphosphate Pyrophosphohydrolase"/>
    <property type="match status" value="1"/>
</dbReference>
<dbReference type="AlphaFoldDB" id="A0A3B1BFP5"/>
<dbReference type="Pfam" id="PF00293">
    <property type="entry name" value="NUDIX"/>
    <property type="match status" value="1"/>
</dbReference>
<proteinExistence type="predicted"/>
<evidence type="ECO:0000313" key="4">
    <source>
        <dbReference type="EMBL" id="VAX10913.1"/>
    </source>
</evidence>
<dbReference type="PANTHER" id="PTHR11839">
    <property type="entry name" value="UDP/ADP-SUGAR PYROPHOSPHATASE"/>
    <property type="match status" value="1"/>
</dbReference>
<name>A0A3B1BFP5_9ZZZZ</name>
<evidence type="ECO:0000259" key="3">
    <source>
        <dbReference type="PROSITE" id="PS51462"/>
    </source>
</evidence>
<evidence type="ECO:0000256" key="2">
    <source>
        <dbReference type="ARBA" id="ARBA00022801"/>
    </source>
</evidence>
<accession>A0A3B1BFP5</accession>
<gene>
    <name evidence="4" type="ORF">MNBD_GAMMA25-7</name>
</gene>
<dbReference type="GO" id="GO:0005829">
    <property type="term" value="C:cytosol"/>
    <property type="evidence" value="ECO:0007669"/>
    <property type="project" value="TreeGrafter"/>
</dbReference>
<dbReference type="GO" id="GO:0006753">
    <property type="term" value="P:nucleoside phosphate metabolic process"/>
    <property type="evidence" value="ECO:0007669"/>
    <property type="project" value="TreeGrafter"/>
</dbReference>